<dbReference type="SUPFAM" id="SSF53098">
    <property type="entry name" value="Ribonuclease H-like"/>
    <property type="match status" value="2"/>
</dbReference>
<organism evidence="6 7">
    <name type="scientific">Pleurodeles waltl</name>
    <name type="common">Iberian ribbed newt</name>
    <dbReference type="NCBI Taxonomy" id="8319"/>
    <lineage>
        <taxon>Eukaryota</taxon>
        <taxon>Metazoa</taxon>
        <taxon>Chordata</taxon>
        <taxon>Craniata</taxon>
        <taxon>Vertebrata</taxon>
        <taxon>Euteleostomi</taxon>
        <taxon>Amphibia</taxon>
        <taxon>Batrachia</taxon>
        <taxon>Caudata</taxon>
        <taxon>Salamandroidea</taxon>
        <taxon>Salamandridae</taxon>
        <taxon>Pleurodelinae</taxon>
        <taxon>Pleurodeles</taxon>
    </lineage>
</organism>
<dbReference type="PROSITE" id="PS50878">
    <property type="entry name" value="RT_POL"/>
    <property type="match status" value="1"/>
</dbReference>
<dbReference type="Pfam" id="PF17919">
    <property type="entry name" value="RT_RNaseH_2"/>
    <property type="match status" value="1"/>
</dbReference>
<dbReference type="InterPro" id="IPR000477">
    <property type="entry name" value="RT_dom"/>
</dbReference>
<feature type="domain" description="Reverse transcriptase" evidence="3">
    <location>
        <begin position="41"/>
        <end position="227"/>
    </location>
</feature>
<dbReference type="InterPro" id="IPR051320">
    <property type="entry name" value="Viral_Replic_Matur_Polypro"/>
</dbReference>
<dbReference type="AlphaFoldDB" id="A0AAV7RWV0"/>
<dbReference type="PANTHER" id="PTHR33064">
    <property type="entry name" value="POL PROTEIN"/>
    <property type="match status" value="1"/>
</dbReference>
<name>A0AAV7RWV0_PLEWA</name>
<dbReference type="InterPro" id="IPR012337">
    <property type="entry name" value="RNaseH-like_sf"/>
</dbReference>
<dbReference type="PROSITE" id="PS50879">
    <property type="entry name" value="RNASE_H_1"/>
    <property type="match status" value="1"/>
</dbReference>
<dbReference type="PROSITE" id="PS50994">
    <property type="entry name" value="INTEGRASE"/>
    <property type="match status" value="1"/>
</dbReference>
<evidence type="ECO:0000313" key="7">
    <source>
        <dbReference type="Proteomes" id="UP001066276"/>
    </source>
</evidence>
<feature type="domain" description="RNase H type-1" evidence="4">
    <location>
        <begin position="474"/>
        <end position="620"/>
    </location>
</feature>
<dbReference type="InterPro" id="IPR041577">
    <property type="entry name" value="RT_RNaseH_2"/>
</dbReference>
<evidence type="ECO:0000256" key="2">
    <source>
        <dbReference type="ARBA" id="ARBA00012180"/>
    </source>
</evidence>
<dbReference type="Gene3D" id="1.10.340.70">
    <property type="match status" value="1"/>
</dbReference>
<dbReference type="Gene3D" id="3.10.10.10">
    <property type="entry name" value="HIV Type 1 Reverse Transcriptase, subunit A, domain 1"/>
    <property type="match status" value="1"/>
</dbReference>
<dbReference type="FunFam" id="3.30.70.270:FF:000020">
    <property type="entry name" value="Transposon Tf2-6 polyprotein-like Protein"/>
    <property type="match status" value="1"/>
</dbReference>
<dbReference type="InterPro" id="IPR001584">
    <property type="entry name" value="Integrase_cat-core"/>
</dbReference>
<dbReference type="GO" id="GO:0003676">
    <property type="term" value="F:nucleic acid binding"/>
    <property type="evidence" value="ECO:0007669"/>
    <property type="project" value="InterPro"/>
</dbReference>
<evidence type="ECO:0000259" key="5">
    <source>
        <dbReference type="PROSITE" id="PS50994"/>
    </source>
</evidence>
<proteinExistence type="inferred from homology"/>
<protein>
    <recommendedName>
        <fullName evidence="2">ribonuclease H</fullName>
        <ecNumber evidence="2">3.1.26.4</ecNumber>
    </recommendedName>
</protein>
<accession>A0AAV7RWV0</accession>
<dbReference type="Gene3D" id="3.30.420.10">
    <property type="entry name" value="Ribonuclease H-like superfamily/Ribonuclease H"/>
    <property type="match status" value="2"/>
</dbReference>
<dbReference type="EMBL" id="JANPWB010000009">
    <property type="protein sequence ID" value="KAJ1156101.1"/>
    <property type="molecule type" value="Genomic_DNA"/>
</dbReference>
<dbReference type="SUPFAM" id="SSF56672">
    <property type="entry name" value="DNA/RNA polymerases"/>
    <property type="match status" value="1"/>
</dbReference>
<feature type="domain" description="Integrase catalytic" evidence="5">
    <location>
        <begin position="749"/>
        <end position="803"/>
    </location>
</feature>
<evidence type="ECO:0000313" key="6">
    <source>
        <dbReference type="EMBL" id="KAJ1156101.1"/>
    </source>
</evidence>
<evidence type="ECO:0000259" key="4">
    <source>
        <dbReference type="PROSITE" id="PS50879"/>
    </source>
</evidence>
<evidence type="ECO:0000256" key="1">
    <source>
        <dbReference type="ARBA" id="ARBA00010879"/>
    </source>
</evidence>
<reference evidence="6" key="1">
    <citation type="journal article" date="2022" name="bioRxiv">
        <title>Sequencing and chromosome-scale assembly of the giantPleurodeles waltlgenome.</title>
        <authorList>
            <person name="Brown T."/>
            <person name="Elewa A."/>
            <person name="Iarovenko S."/>
            <person name="Subramanian E."/>
            <person name="Araus A.J."/>
            <person name="Petzold A."/>
            <person name="Susuki M."/>
            <person name="Suzuki K.-i.T."/>
            <person name="Hayashi T."/>
            <person name="Toyoda A."/>
            <person name="Oliveira C."/>
            <person name="Osipova E."/>
            <person name="Leigh N.D."/>
            <person name="Simon A."/>
            <person name="Yun M.H."/>
        </authorList>
    </citation>
    <scope>NUCLEOTIDE SEQUENCE</scope>
    <source>
        <strain evidence="6">20211129_DDA</strain>
        <tissue evidence="6">Liver</tissue>
    </source>
</reference>
<dbReference type="Gene3D" id="3.30.70.270">
    <property type="match status" value="2"/>
</dbReference>
<dbReference type="InterPro" id="IPR002156">
    <property type="entry name" value="RNaseH_domain"/>
</dbReference>
<dbReference type="PANTHER" id="PTHR33064:SF37">
    <property type="entry name" value="RIBONUCLEASE H"/>
    <property type="match status" value="1"/>
</dbReference>
<gene>
    <name evidence="6" type="ORF">NDU88_008826</name>
</gene>
<comment type="caution">
    <text evidence="6">The sequence shown here is derived from an EMBL/GenBank/DDBJ whole genome shotgun (WGS) entry which is preliminary data.</text>
</comment>
<dbReference type="Pfam" id="PF00075">
    <property type="entry name" value="RNase_H"/>
    <property type="match status" value="1"/>
</dbReference>
<dbReference type="EC" id="3.1.26.4" evidence="2"/>
<evidence type="ECO:0000259" key="3">
    <source>
        <dbReference type="PROSITE" id="PS50878"/>
    </source>
</evidence>
<dbReference type="InterPro" id="IPR043128">
    <property type="entry name" value="Rev_trsase/Diguanyl_cyclase"/>
</dbReference>
<dbReference type="Pfam" id="PF00078">
    <property type="entry name" value="RVT_1"/>
    <property type="match status" value="1"/>
</dbReference>
<dbReference type="GO" id="GO:0004523">
    <property type="term" value="F:RNA-DNA hybrid ribonuclease activity"/>
    <property type="evidence" value="ECO:0007669"/>
    <property type="project" value="UniProtKB-EC"/>
</dbReference>
<keyword evidence="7" id="KW-1185">Reference proteome</keyword>
<dbReference type="InterPro" id="IPR043502">
    <property type="entry name" value="DNA/RNA_pol_sf"/>
</dbReference>
<sequence>MIIPPVHISVKEGAVLPCLPQYKISQEGEEALTRIVHDLIAVGVVEEVLYNVCNSPILPILKKDTVTRIYRFIIDLREVNKIVIPQYPVVSDITTLLTLVPPKATTFSVIDLKNAFFSIPIHPDSRYLFGFTLNKRSYRFCRVPQGYKESPSIYSKALKRQLDSFVLPEGVALIQYVDDILLAADTPEQCEKCTLSLLSFLALHHHKVSRKKLQYCRPQVTYLGHLLSEEGRALTSDRIQAILDTPVPSTQKDVRAFLGLTSFCRQWILGFSHIAKPLLALLTKDTPMPLPWTDECETAFRQLRQALCSAPVLGTPDYMKPFALYVHEKDGCALSVLVQTHGDKQRPCAYFSAVLDPVARALPGCFRSVAATAVLIRQSEGIVLSHKLLVLVPHAVDALLNQTKTQHLTSARMTGYELTLLAPHITLKRCTTLNPATLLPYPVTQPQSQETHDCIFLTEEQTKGRVDLQDTPLLDVDGELWVDGSCLKLPDGTTSAAYAITTIHTVVETARIPQKSAQAAELIALTRACELSTDLSVNIYTDSRYAFGVAHDFGLLWKERGFLTSHGMQIMHGELVHNLLTALTYPNKLAIVKCSAHKKVTDKIGQGSALADRVARETAMQRSTTSMYVVKSQAERWHNARQDVLDIQKSASVKEREQWSKDGELDDEGCWRNKQMDKWKLPIAFVQPMVQMAHGLAHVGASTITKLLTQVWEHPEISSTAKRVVQSCLICLQYNPGKGTRTAAGGFATPTAPFEVLQMDYIQLERCNNLKYVLVVVCAFSKWIEAYPTKDNTAITTAKVLLK</sequence>
<dbReference type="Gene3D" id="3.10.20.370">
    <property type="match status" value="1"/>
</dbReference>
<comment type="similarity">
    <text evidence="1">Belongs to the beta type-B retroviral polymerase family. HERV class-II K(HML-2) pol subfamily.</text>
</comment>
<dbReference type="GO" id="GO:0015074">
    <property type="term" value="P:DNA integration"/>
    <property type="evidence" value="ECO:0007669"/>
    <property type="project" value="InterPro"/>
</dbReference>
<dbReference type="InterPro" id="IPR036397">
    <property type="entry name" value="RNaseH_sf"/>
</dbReference>
<dbReference type="Proteomes" id="UP001066276">
    <property type="component" value="Chromosome 5"/>
</dbReference>